<dbReference type="PRINTS" id="PR00031">
    <property type="entry name" value="HTHREPRESSR"/>
</dbReference>
<comment type="subcellular location">
    <subcellularLocation>
        <location evidence="1 8 9">Nucleus</location>
    </subcellularLocation>
</comment>
<evidence type="ECO:0000256" key="9">
    <source>
        <dbReference type="RuleBase" id="RU000682"/>
    </source>
</evidence>
<dbReference type="SUPFAM" id="SSF46689">
    <property type="entry name" value="Homeodomain-like"/>
    <property type="match status" value="1"/>
</dbReference>
<comment type="caution">
    <text evidence="13">The sequence shown here is derived from an EMBL/GenBank/DDBJ whole genome shotgun (WGS) entry which is preliminary data.</text>
</comment>
<evidence type="ECO:0000256" key="7">
    <source>
        <dbReference type="ARBA" id="ARBA00023242"/>
    </source>
</evidence>
<dbReference type="Proteomes" id="UP000636800">
    <property type="component" value="Unassembled WGS sequence"/>
</dbReference>
<protein>
    <recommendedName>
        <fullName evidence="12">Homeobox domain-containing protein</fullName>
    </recommendedName>
</protein>
<keyword evidence="3" id="KW-0805">Transcription regulation</keyword>
<feature type="compositionally biased region" description="Basic and acidic residues" evidence="11">
    <location>
        <begin position="50"/>
        <end position="62"/>
    </location>
</feature>
<dbReference type="InterPro" id="IPR050762">
    <property type="entry name" value="HD-ZIP_Homeobox_LZ_Class_II"/>
</dbReference>
<dbReference type="Proteomes" id="UP000639772">
    <property type="component" value="Unassembled WGS sequence"/>
</dbReference>
<evidence type="ECO:0000256" key="3">
    <source>
        <dbReference type="ARBA" id="ARBA00023015"/>
    </source>
</evidence>
<dbReference type="OrthoDB" id="6159439at2759"/>
<keyword evidence="15" id="KW-1185">Reference proteome</keyword>
<organism evidence="13 15">
    <name type="scientific">Vanilla planifolia</name>
    <name type="common">Vanilla</name>
    <dbReference type="NCBI Taxonomy" id="51239"/>
    <lineage>
        <taxon>Eukaryota</taxon>
        <taxon>Viridiplantae</taxon>
        <taxon>Streptophyta</taxon>
        <taxon>Embryophyta</taxon>
        <taxon>Tracheophyta</taxon>
        <taxon>Spermatophyta</taxon>
        <taxon>Magnoliopsida</taxon>
        <taxon>Liliopsida</taxon>
        <taxon>Asparagales</taxon>
        <taxon>Orchidaceae</taxon>
        <taxon>Vanilloideae</taxon>
        <taxon>Vanilleae</taxon>
        <taxon>Vanilla</taxon>
    </lineage>
</organism>
<dbReference type="InterPro" id="IPR000047">
    <property type="entry name" value="HTH_motif"/>
</dbReference>
<evidence type="ECO:0000256" key="1">
    <source>
        <dbReference type="ARBA" id="ARBA00004123"/>
    </source>
</evidence>
<evidence type="ECO:0000313" key="14">
    <source>
        <dbReference type="EMBL" id="KAG0471983.1"/>
    </source>
</evidence>
<sequence length="179" mass="20895">MEHDLCDTSLRLGIGRLRFFADDGRRVVLKPPEKLLDPLCPPCINEEEEDRPKTSSMKERSSLHVHSKRTKKLRLSKEQSDLLEASFRSQRSVTSLQKQQLALKLGLLPRQVEVWFQNRRARTKVKQIEVECELLGKWCKELTDQNQKLLEEMEKLRLQIKLSKMESIRLCPSCSKLIA</sequence>
<evidence type="ECO:0000313" key="15">
    <source>
        <dbReference type="Proteomes" id="UP000636800"/>
    </source>
</evidence>
<dbReference type="InterPro" id="IPR017970">
    <property type="entry name" value="Homeobox_CS"/>
</dbReference>
<evidence type="ECO:0000256" key="4">
    <source>
        <dbReference type="ARBA" id="ARBA00023125"/>
    </source>
</evidence>
<evidence type="ECO:0000313" key="13">
    <source>
        <dbReference type="EMBL" id="KAG0470434.1"/>
    </source>
</evidence>
<feature type="domain" description="Homeobox" evidence="12">
    <location>
        <begin position="66"/>
        <end position="126"/>
    </location>
</feature>
<accession>A0A835QDH9</accession>
<dbReference type="EMBL" id="JADCNM010000008">
    <property type="protein sequence ID" value="KAG0471983.1"/>
    <property type="molecule type" value="Genomic_DNA"/>
</dbReference>
<evidence type="ECO:0000313" key="16">
    <source>
        <dbReference type="Proteomes" id="UP000639772"/>
    </source>
</evidence>
<evidence type="ECO:0000256" key="8">
    <source>
        <dbReference type="PROSITE-ProRule" id="PRU00108"/>
    </source>
</evidence>
<evidence type="ECO:0000256" key="10">
    <source>
        <dbReference type="SAM" id="Coils"/>
    </source>
</evidence>
<keyword evidence="7 8" id="KW-0539">Nucleus</keyword>
<dbReference type="GO" id="GO:0043565">
    <property type="term" value="F:sequence-specific DNA binding"/>
    <property type="evidence" value="ECO:0007669"/>
    <property type="project" value="InterPro"/>
</dbReference>
<evidence type="ECO:0000256" key="6">
    <source>
        <dbReference type="ARBA" id="ARBA00023163"/>
    </source>
</evidence>
<evidence type="ECO:0000256" key="5">
    <source>
        <dbReference type="ARBA" id="ARBA00023155"/>
    </source>
</evidence>
<dbReference type="InterPro" id="IPR003106">
    <property type="entry name" value="Leu_zip_homeo"/>
</dbReference>
<comment type="similarity">
    <text evidence="2">Belongs to the HD-ZIP homeobox family. Class II subfamily.</text>
</comment>
<evidence type="ECO:0000259" key="12">
    <source>
        <dbReference type="PROSITE" id="PS50071"/>
    </source>
</evidence>
<keyword evidence="6" id="KW-0804">Transcription</keyword>
<keyword evidence="5 8" id="KW-0371">Homeobox</keyword>
<dbReference type="PANTHER" id="PTHR45714">
    <property type="entry name" value="HOMEOBOX-LEUCINE ZIPPER PROTEIN HAT14"/>
    <property type="match status" value="1"/>
</dbReference>
<dbReference type="SMART" id="SM00340">
    <property type="entry name" value="HALZ"/>
    <property type="match status" value="1"/>
</dbReference>
<dbReference type="InterPro" id="IPR001356">
    <property type="entry name" value="HD"/>
</dbReference>
<dbReference type="CDD" id="cd00086">
    <property type="entry name" value="homeodomain"/>
    <property type="match status" value="1"/>
</dbReference>
<dbReference type="Gene3D" id="1.10.10.60">
    <property type="entry name" value="Homeodomain-like"/>
    <property type="match status" value="1"/>
</dbReference>
<feature type="region of interest" description="Disordered" evidence="11">
    <location>
        <begin position="46"/>
        <end position="70"/>
    </location>
</feature>
<dbReference type="GO" id="GO:0005634">
    <property type="term" value="C:nucleus"/>
    <property type="evidence" value="ECO:0007669"/>
    <property type="project" value="UniProtKB-SubCell"/>
</dbReference>
<keyword evidence="4 8" id="KW-0238">DNA-binding</keyword>
<feature type="DNA-binding region" description="Homeobox" evidence="8">
    <location>
        <begin position="68"/>
        <end position="127"/>
    </location>
</feature>
<evidence type="ECO:0000256" key="11">
    <source>
        <dbReference type="SAM" id="MobiDB-lite"/>
    </source>
</evidence>
<dbReference type="SMART" id="SM00389">
    <property type="entry name" value="HOX"/>
    <property type="match status" value="1"/>
</dbReference>
<dbReference type="AlphaFoldDB" id="A0A835QDH9"/>
<evidence type="ECO:0000256" key="2">
    <source>
        <dbReference type="ARBA" id="ARBA00006074"/>
    </source>
</evidence>
<dbReference type="PROSITE" id="PS00027">
    <property type="entry name" value="HOMEOBOX_1"/>
    <property type="match status" value="1"/>
</dbReference>
<dbReference type="PROSITE" id="PS50071">
    <property type="entry name" value="HOMEOBOX_2"/>
    <property type="match status" value="1"/>
</dbReference>
<dbReference type="GO" id="GO:0000981">
    <property type="term" value="F:DNA-binding transcription factor activity, RNA polymerase II-specific"/>
    <property type="evidence" value="ECO:0007669"/>
    <property type="project" value="InterPro"/>
</dbReference>
<gene>
    <name evidence="14" type="ORF">HPP92_016529</name>
    <name evidence="13" type="ORF">HPP92_017134</name>
</gene>
<dbReference type="Pfam" id="PF00046">
    <property type="entry name" value="Homeodomain"/>
    <property type="match status" value="1"/>
</dbReference>
<reference evidence="15 16" key="1">
    <citation type="journal article" date="2020" name="Nat. Food">
        <title>A phased Vanilla planifolia genome enables genetic improvement of flavour and production.</title>
        <authorList>
            <person name="Hasing T."/>
            <person name="Tang H."/>
            <person name="Brym M."/>
            <person name="Khazi F."/>
            <person name="Huang T."/>
            <person name="Chambers A.H."/>
        </authorList>
    </citation>
    <scope>NUCLEOTIDE SEQUENCE [LARGE SCALE GENOMIC DNA]</scope>
    <source>
        <tissue evidence="13">Leaf</tissue>
    </source>
</reference>
<feature type="coiled-coil region" evidence="10">
    <location>
        <begin position="139"/>
        <end position="166"/>
    </location>
</feature>
<dbReference type="EMBL" id="JADCNL010000008">
    <property type="protein sequence ID" value="KAG0470434.1"/>
    <property type="molecule type" value="Genomic_DNA"/>
</dbReference>
<proteinExistence type="inferred from homology"/>
<keyword evidence="10" id="KW-0175">Coiled coil</keyword>
<name>A0A835QDH9_VANPL</name>
<dbReference type="PANTHER" id="PTHR45714:SF34">
    <property type="entry name" value="HOMEOBOX-LEUCINE ZIPPER PROTEIN HAT9"/>
    <property type="match status" value="1"/>
</dbReference>
<dbReference type="InterPro" id="IPR009057">
    <property type="entry name" value="Homeodomain-like_sf"/>
</dbReference>